<dbReference type="InterPro" id="IPR058593">
    <property type="entry name" value="ARB_07466-like_C"/>
</dbReference>
<dbReference type="KEGG" id="pei:H9L10_02700"/>
<reference evidence="4 5" key="1">
    <citation type="submission" date="2020-08" db="EMBL/GenBank/DDBJ databases">
        <title>Genome sequence of Phycicoccus endophyticus JCM 31784T.</title>
        <authorList>
            <person name="Hyun D.-W."/>
            <person name="Bae J.-W."/>
        </authorList>
    </citation>
    <scope>NUCLEOTIDE SEQUENCE [LARGE SCALE GENOMIC DNA]</scope>
    <source>
        <strain evidence="4 5">JCM 31784</strain>
    </source>
</reference>
<dbReference type="RefSeq" id="WP_187566757.1">
    <property type="nucleotide sequence ID" value="NZ_CP060712.1"/>
</dbReference>
<dbReference type="PROSITE" id="PS51318">
    <property type="entry name" value="TAT"/>
    <property type="match status" value="1"/>
</dbReference>
<feature type="domain" description="ARB-07466-like C-terminal" evidence="3">
    <location>
        <begin position="71"/>
        <end position="170"/>
    </location>
</feature>
<dbReference type="EMBL" id="CP060712">
    <property type="protein sequence ID" value="QNN50006.1"/>
    <property type="molecule type" value="Genomic_DNA"/>
</dbReference>
<keyword evidence="5" id="KW-1185">Reference proteome</keyword>
<sequence>MTLPSTDPTPVRRLPLRALGAVSASVIALPLAAGAAHASSIPLPQPSRKLPRALDVAPSYQPGTMCLTQNQPGPVAFAQLLNATYGTHAYGILRSCDQEHGEGRALDWMLDATKRDQLALGNAITRWLSAPDAQGRAGAMARRIGINYIIWNRHIWRAYAPSAGGRPTPGPHRTPTTSTCPSRGTGRASAPRGGRARR</sequence>
<dbReference type="AlphaFoldDB" id="A0A7G9R331"/>
<evidence type="ECO:0000313" key="5">
    <source>
        <dbReference type="Proteomes" id="UP000515976"/>
    </source>
</evidence>
<evidence type="ECO:0000313" key="4">
    <source>
        <dbReference type="EMBL" id="QNN50006.1"/>
    </source>
</evidence>
<organism evidence="4 5">
    <name type="scientific">Phycicoccus endophyticus</name>
    <dbReference type="NCBI Taxonomy" id="1690220"/>
    <lineage>
        <taxon>Bacteria</taxon>
        <taxon>Bacillati</taxon>
        <taxon>Actinomycetota</taxon>
        <taxon>Actinomycetes</taxon>
        <taxon>Micrococcales</taxon>
        <taxon>Intrasporangiaceae</taxon>
        <taxon>Phycicoccus</taxon>
    </lineage>
</organism>
<protein>
    <recommendedName>
        <fullName evidence="3">ARB-07466-like C-terminal domain-containing protein</fullName>
    </recommendedName>
</protein>
<feature type="chain" id="PRO_5029018051" description="ARB-07466-like C-terminal domain-containing protein" evidence="2">
    <location>
        <begin position="39"/>
        <end position="198"/>
    </location>
</feature>
<name>A0A7G9R331_9MICO</name>
<proteinExistence type="predicted"/>
<dbReference type="InterPro" id="IPR006311">
    <property type="entry name" value="TAT_signal"/>
</dbReference>
<evidence type="ECO:0000259" key="3">
    <source>
        <dbReference type="Pfam" id="PF26571"/>
    </source>
</evidence>
<feature type="region of interest" description="Disordered" evidence="1">
    <location>
        <begin position="162"/>
        <end position="198"/>
    </location>
</feature>
<feature type="compositionally biased region" description="Low complexity" evidence="1">
    <location>
        <begin position="171"/>
        <end position="198"/>
    </location>
</feature>
<feature type="signal peptide" evidence="2">
    <location>
        <begin position="1"/>
        <end position="38"/>
    </location>
</feature>
<evidence type="ECO:0000256" key="1">
    <source>
        <dbReference type="SAM" id="MobiDB-lite"/>
    </source>
</evidence>
<keyword evidence="2" id="KW-0732">Signal</keyword>
<accession>A0A7G9R331</accession>
<evidence type="ECO:0000256" key="2">
    <source>
        <dbReference type="SAM" id="SignalP"/>
    </source>
</evidence>
<dbReference type="Proteomes" id="UP000515976">
    <property type="component" value="Chromosome"/>
</dbReference>
<dbReference type="Pfam" id="PF26571">
    <property type="entry name" value="VldE"/>
    <property type="match status" value="1"/>
</dbReference>
<gene>
    <name evidence="4" type="ORF">H9L10_02700</name>
</gene>